<dbReference type="Proteomes" id="UP000183788">
    <property type="component" value="Unassembled WGS sequence"/>
</dbReference>
<proteinExistence type="predicted"/>
<evidence type="ECO:0000313" key="1">
    <source>
        <dbReference type="EMBL" id="SFW75131.1"/>
    </source>
</evidence>
<dbReference type="AlphaFoldDB" id="A0A1K1RS59"/>
<evidence type="ECO:0000313" key="3">
    <source>
        <dbReference type="Proteomes" id="UP000183788"/>
    </source>
</evidence>
<reference evidence="1 3" key="1">
    <citation type="submission" date="2016-11" db="EMBL/GenBank/DDBJ databases">
        <authorList>
            <person name="Jaros S."/>
            <person name="Januszkiewicz K."/>
            <person name="Wedrychowicz H."/>
        </authorList>
    </citation>
    <scope>NUCLEOTIDE SEQUENCE [LARGE SCALE GENOMIC DNA]</scope>
    <source>
        <strain evidence="1 3">DSM 784</strain>
    </source>
</reference>
<dbReference type="EMBL" id="CP140154">
    <property type="protein sequence ID" value="WQG91992.1"/>
    <property type="molecule type" value="Genomic_DNA"/>
</dbReference>
<accession>A0A1K1RS59</accession>
<gene>
    <name evidence="1" type="ORF">SAMN05661012_04196</name>
    <name evidence="2" type="ORF">SR876_10785</name>
</gene>
<name>A0A1K1RS59_9BACT</name>
<evidence type="ECO:0000313" key="2">
    <source>
        <dbReference type="EMBL" id="WQG91992.1"/>
    </source>
</evidence>
<organism evidence="1 3">
    <name type="scientific">Chitinophaga sancti</name>
    <dbReference type="NCBI Taxonomy" id="1004"/>
    <lineage>
        <taxon>Bacteria</taxon>
        <taxon>Pseudomonadati</taxon>
        <taxon>Bacteroidota</taxon>
        <taxon>Chitinophagia</taxon>
        <taxon>Chitinophagales</taxon>
        <taxon>Chitinophagaceae</taxon>
        <taxon>Chitinophaga</taxon>
    </lineage>
</organism>
<dbReference type="EMBL" id="FPIZ01000014">
    <property type="protein sequence ID" value="SFW75131.1"/>
    <property type="molecule type" value="Genomic_DNA"/>
</dbReference>
<keyword evidence="4" id="KW-1185">Reference proteome</keyword>
<dbReference type="RefSeq" id="WP_218164058.1">
    <property type="nucleotide sequence ID" value="NZ_CP139972.1"/>
</dbReference>
<reference evidence="2 4" key="2">
    <citation type="submission" date="2023-11" db="EMBL/GenBank/DDBJ databases">
        <title>MicrobeMod: A computational toolkit for identifying prokaryotic methylation and restriction-modification with nanopore sequencing.</title>
        <authorList>
            <person name="Crits-Christoph A."/>
            <person name="Kang S.C."/>
            <person name="Lee H."/>
            <person name="Ostrov N."/>
        </authorList>
    </citation>
    <scope>NUCLEOTIDE SEQUENCE [LARGE SCALE GENOMIC DNA]</scope>
    <source>
        <strain evidence="2 4">ATCC 23090</strain>
    </source>
</reference>
<evidence type="ECO:0000313" key="4">
    <source>
        <dbReference type="Proteomes" id="UP001326715"/>
    </source>
</evidence>
<sequence length="50" mass="5794">MFEVNRKKASAIEGPFERSFFVLLRLPGAINNNKFFKKQTVLWALHATAR</sequence>
<protein>
    <submittedName>
        <fullName evidence="1">Uncharacterized protein</fullName>
    </submittedName>
</protein>
<dbReference type="Proteomes" id="UP001326715">
    <property type="component" value="Chromosome"/>
</dbReference>